<feature type="transmembrane region" description="Helical" evidence="7">
    <location>
        <begin position="147"/>
        <end position="167"/>
    </location>
</feature>
<keyword evidence="3 7" id="KW-0812">Transmembrane</keyword>
<feature type="domain" description="Phage shock protein PspC N-terminal" evidence="8">
    <location>
        <begin position="23"/>
        <end position="78"/>
    </location>
</feature>
<feature type="region of interest" description="Disordered" evidence="6">
    <location>
        <begin position="210"/>
        <end position="230"/>
    </location>
</feature>
<name>A0ABQ1V078_9NOCA</name>
<reference evidence="10" key="1">
    <citation type="journal article" date="2019" name="Int. J. Syst. Evol. Microbiol.">
        <title>The Global Catalogue of Microorganisms (GCM) 10K type strain sequencing project: providing services to taxonomists for standard genome sequencing and annotation.</title>
        <authorList>
            <consortium name="The Broad Institute Genomics Platform"/>
            <consortium name="The Broad Institute Genome Sequencing Center for Infectious Disease"/>
            <person name="Wu L."/>
            <person name="Ma J."/>
        </authorList>
    </citation>
    <scope>NUCLEOTIDE SEQUENCE [LARGE SCALE GENOMIC DNA]</scope>
    <source>
        <strain evidence="10">CCM 7855</strain>
    </source>
</reference>
<evidence type="ECO:0000256" key="6">
    <source>
        <dbReference type="SAM" id="MobiDB-lite"/>
    </source>
</evidence>
<feature type="compositionally biased region" description="Basic and acidic residues" evidence="6">
    <location>
        <begin position="103"/>
        <end position="122"/>
    </location>
</feature>
<dbReference type="PANTHER" id="PTHR33885">
    <property type="entry name" value="PHAGE SHOCK PROTEIN C"/>
    <property type="match status" value="1"/>
</dbReference>
<comment type="caution">
    <text evidence="9">The sequence shown here is derived from an EMBL/GenBank/DDBJ whole genome shotgun (WGS) entry which is preliminary data.</text>
</comment>
<evidence type="ECO:0000256" key="2">
    <source>
        <dbReference type="ARBA" id="ARBA00022475"/>
    </source>
</evidence>
<dbReference type="EMBL" id="BMCS01000002">
    <property type="protein sequence ID" value="GGF32133.1"/>
    <property type="molecule type" value="Genomic_DNA"/>
</dbReference>
<dbReference type="Pfam" id="PF04024">
    <property type="entry name" value="PspC"/>
    <property type="match status" value="1"/>
</dbReference>
<keyword evidence="2" id="KW-1003">Cell membrane</keyword>
<organism evidence="9 10">
    <name type="scientific">Williamsia phyllosphaerae</name>
    <dbReference type="NCBI Taxonomy" id="885042"/>
    <lineage>
        <taxon>Bacteria</taxon>
        <taxon>Bacillati</taxon>
        <taxon>Actinomycetota</taxon>
        <taxon>Actinomycetes</taxon>
        <taxon>Mycobacteriales</taxon>
        <taxon>Nocardiaceae</taxon>
        <taxon>Williamsia</taxon>
    </lineage>
</organism>
<keyword evidence="10" id="KW-1185">Reference proteome</keyword>
<dbReference type="InterPro" id="IPR052027">
    <property type="entry name" value="PspC"/>
</dbReference>
<dbReference type="InterPro" id="IPR007168">
    <property type="entry name" value="Phageshock_PspC_N"/>
</dbReference>
<feature type="transmembrane region" description="Helical" evidence="7">
    <location>
        <begin position="310"/>
        <end position="329"/>
    </location>
</feature>
<comment type="subcellular location">
    <subcellularLocation>
        <location evidence="1">Cell membrane</location>
        <topology evidence="1">Single-pass membrane protein</topology>
    </subcellularLocation>
</comment>
<keyword evidence="5 7" id="KW-0472">Membrane</keyword>
<dbReference type="PANTHER" id="PTHR33885:SF3">
    <property type="entry name" value="PHAGE SHOCK PROTEIN C"/>
    <property type="match status" value="1"/>
</dbReference>
<keyword evidence="4 7" id="KW-1133">Transmembrane helix</keyword>
<evidence type="ECO:0000256" key="1">
    <source>
        <dbReference type="ARBA" id="ARBA00004162"/>
    </source>
</evidence>
<evidence type="ECO:0000256" key="4">
    <source>
        <dbReference type="ARBA" id="ARBA00022989"/>
    </source>
</evidence>
<evidence type="ECO:0000256" key="3">
    <source>
        <dbReference type="ARBA" id="ARBA00022692"/>
    </source>
</evidence>
<gene>
    <name evidence="9" type="ORF">GCM10007298_30000</name>
</gene>
<evidence type="ECO:0000313" key="9">
    <source>
        <dbReference type="EMBL" id="GGF32133.1"/>
    </source>
</evidence>
<feature type="transmembrane region" description="Helical" evidence="7">
    <location>
        <begin position="50"/>
        <end position="74"/>
    </location>
</feature>
<protein>
    <recommendedName>
        <fullName evidence="8">Phage shock protein PspC N-terminal domain-containing protein</fullName>
    </recommendedName>
</protein>
<evidence type="ECO:0000259" key="8">
    <source>
        <dbReference type="Pfam" id="PF04024"/>
    </source>
</evidence>
<evidence type="ECO:0000256" key="5">
    <source>
        <dbReference type="ARBA" id="ARBA00023136"/>
    </source>
</evidence>
<feature type="transmembrane region" description="Helical" evidence="7">
    <location>
        <begin position="284"/>
        <end position="304"/>
    </location>
</feature>
<feature type="region of interest" description="Disordered" evidence="6">
    <location>
        <begin position="103"/>
        <end position="124"/>
    </location>
</feature>
<feature type="transmembrane region" description="Helical" evidence="7">
    <location>
        <begin position="336"/>
        <end position="357"/>
    </location>
</feature>
<proteinExistence type="predicted"/>
<dbReference type="Proteomes" id="UP000632454">
    <property type="component" value="Unassembled WGS sequence"/>
</dbReference>
<sequence length="467" mass="48853">MIGMNTTTTTPSAESLLRMWNTRPVRPNADGTVAGVCAGIARRYRVDPTLVKIAFVVATLFGGSGVILYVLAWITLPAGDDPPSEYMNRRQRKAVYRQARSDYRRARREHRDGRHPGHDDARHRSHPPTIVLIVIAVIVVTSFTPNVAWSSGGLLGAALMLLGWWLLYQRSPDAEPGTSADTIGTAPIVATETFTRWMPRAWADNVTAATTSGVPTSGEPGVDDDPTVPTQRVDLEKPIEAPSGPPTPPAWDPLGAAPFAWDLPEPSVAPPPTPVRRRSALTPITLGVALLVAAGASTAAFAGVDALTPARIAALTLVVVCMGLLVGAVTRRGPGLVPVAVLLAVVVVFTSAASGLGSLPGGGVGDRDWRPVTAGDIEPNYELTVGSATVDLRSVTLTGNRSVRLSVGLGEAIVIAPAGMNLKVRCRTTIGDETCRSGLDGGSDGTAGPVLDIDASSIVGHVEVRRG</sequence>
<evidence type="ECO:0000256" key="7">
    <source>
        <dbReference type="SAM" id="Phobius"/>
    </source>
</evidence>
<accession>A0ABQ1V078</accession>
<evidence type="ECO:0000313" key="10">
    <source>
        <dbReference type="Proteomes" id="UP000632454"/>
    </source>
</evidence>